<dbReference type="KEGG" id="ppp:112292866"/>
<dbReference type="Gene3D" id="3.40.50.1360">
    <property type="match status" value="1"/>
</dbReference>
<comment type="similarity">
    <text evidence="3">Belongs to the glucosamine/galactosamine-6-phosphate isomerase family. 6-phosphogluconolactonase subfamily.</text>
</comment>
<dbReference type="GO" id="GO:0017057">
    <property type="term" value="F:6-phosphogluconolactonase activity"/>
    <property type="evidence" value="ECO:0000318"/>
    <property type="project" value="GO_Central"/>
</dbReference>
<accession>A0A2K1L4M1</accession>
<dbReference type="InterPro" id="IPR039104">
    <property type="entry name" value="6PGL"/>
</dbReference>
<reference evidence="8" key="3">
    <citation type="submission" date="2020-12" db="UniProtKB">
        <authorList>
            <consortium name="EnsemblPlants"/>
        </authorList>
    </citation>
    <scope>IDENTIFICATION</scope>
</reference>
<dbReference type="STRING" id="3218.A0A2K1L4M1"/>
<evidence type="ECO:0000256" key="4">
    <source>
        <dbReference type="ARBA" id="ARBA00013198"/>
    </source>
</evidence>
<organism evidence="7">
    <name type="scientific">Physcomitrium patens</name>
    <name type="common">Spreading-leaved earth moss</name>
    <name type="synonym">Physcomitrella patens</name>
    <dbReference type="NCBI Taxonomy" id="3218"/>
    <lineage>
        <taxon>Eukaryota</taxon>
        <taxon>Viridiplantae</taxon>
        <taxon>Streptophyta</taxon>
        <taxon>Embryophyta</taxon>
        <taxon>Bryophyta</taxon>
        <taxon>Bryophytina</taxon>
        <taxon>Bryopsida</taxon>
        <taxon>Funariidae</taxon>
        <taxon>Funariales</taxon>
        <taxon>Funariaceae</taxon>
        <taxon>Physcomitrium</taxon>
    </lineage>
</organism>
<protein>
    <recommendedName>
        <fullName evidence="4">6-phosphogluconolactonase</fullName>
        <ecNumber evidence="4">3.1.1.31</ecNumber>
    </recommendedName>
</protein>
<gene>
    <name evidence="8" type="primary">LOC112292866</name>
    <name evidence="7" type="ORF">PHYPA_003766</name>
</gene>
<dbReference type="GeneID" id="112292866"/>
<dbReference type="PANTHER" id="PTHR11054">
    <property type="entry name" value="6-PHOSPHOGLUCONOLACTONASE"/>
    <property type="match status" value="1"/>
</dbReference>
<dbReference type="Proteomes" id="UP000006727">
    <property type="component" value="Chromosome 2"/>
</dbReference>
<evidence type="ECO:0000256" key="2">
    <source>
        <dbReference type="ARBA" id="ARBA00004961"/>
    </source>
</evidence>
<sequence length="339" mass="36400">MAAPMIRACCSAANARPTLPFCSPTPPLRPSNLLSHSGISVNSRRSSVSVVRRGVGWRGVLRGVAVSGLGSWALSGVGRRTVSMASSLGKLKREELQVYDDAEQLNASLAAHVADVAKAAIEARGLFSVVLSGGSLIKSLGKLCESPYLESIDWARWHVFWADERVVKKDHPDSNYKLAWDGLLSKVPIPPGQLYAINDALSTEAAAEDYETCIKQLTKTGVVGTADGYPRFDLLLLGMGPDGHCCSLFPHHPLVQVKDKWIAPITDSPKPPPERITFTMPVVQAAANITFVANGEGKAEMLAKIFGEELPLGDLPSQSARPLNGKLIWFVDKPAASKL</sequence>
<dbReference type="NCBIfam" id="TIGR01198">
    <property type="entry name" value="pgl"/>
    <property type="match status" value="1"/>
</dbReference>
<reference evidence="7 9" key="2">
    <citation type="journal article" date="2018" name="Plant J.">
        <title>The Physcomitrella patens chromosome-scale assembly reveals moss genome structure and evolution.</title>
        <authorList>
            <person name="Lang D."/>
            <person name="Ullrich K.K."/>
            <person name="Murat F."/>
            <person name="Fuchs J."/>
            <person name="Jenkins J."/>
            <person name="Haas F.B."/>
            <person name="Piednoel M."/>
            <person name="Gundlach H."/>
            <person name="Van Bel M."/>
            <person name="Meyberg R."/>
            <person name="Vives C."/>
            <person name="Morata J."/>
            <person name="Symeonidi A."/>
            <person name="Hiss M."/>
            <person name="Muchero W."/>
            <person name="Kamisugi Y."/>
            <person name="Saleh O."/>
            <person name="Blanc G."/>
            <person name="Decker E.L."/>
            <person name="van Gessel N."/>
            <person name="Grimwood J."/>
            <person name="Hayes R.D."/>
            <person name="Graham S.W."/>
            <person name="Gunter L.E."/>
            <person name="McDaniel S.F."/>
            <person name="Hoernstein S.N.W."/>
            <person name="Larsson A."/>
            <person name="Li F.W."/>
            <person name="Perroud P.F."/>
            <person name="Phillips J."/>
            <person name="Ranjan P."/>
            <person name="Rokshar D.S."/>
            <person name="Rothfels C.J."/>
            <person name="Schneider L."/>
            <person name="Shu S."/>
            <person name="Stevenson D.W."/>
            <person name="Thummler F."/>
            <person name="Tillich M."/>
            <person name="Villarreal Aguilar J.C."/>
            <person name="Widiez T."/>
            <person name="Wong G.K."/>
            <person name="Wymore A."/>
            <person name="Zhang Y."/>
            <person name="Zimmer A.D."/>
            <person name="Quatrano R.S."/>
            <person name="Mayer K.F.X."/>
            <person name="Goodstein D."/>
            <person name="Casacuberta J.M."/>
            <person name="Vandepoele K."/>
            <person name="Reski R."/>
            <person name="Cuming A.C."/>
            <person name="Tuskan G.A."/>
            <person name="Maumus F."/>
            <person name="Salse J."/>
            <person name="Schmutz J."/>
            <person name="Rensing S.A."/>
        </authorList>
    </citation>
    <scope>NUCLEOTIDE SEQUENCE [LARGE SCALE GENOMIC DNA]</scope>
    <source>
        <strain evidence="8 9">cv. Gransden 2004</strain>
    </source>
</reference>
<dbReference type="GO" id="GO:0009051">
    <property type="term" value="P:pentose-phosphate shunt, oxidative branch"/>
    <property type="evidence" value="ECO:0000318"/>
    <property type="project" value="GO_Central"/>
</dbReference>
<keyword evidence="9" id="KW-1185">Reference proteome</keyword>
<dbReference type="GO" id="GO:0005829">
    <property type="term" value="C:cytosol"/>
    <property type="evidence" value="ECO:0000318"/>
    <property type="project" value="GO_Central"/>
</dbReference>
<dbReference type="Gramene" id="Pp3c2_37930V3.1">
    <property type="protein sequence ID" value="Pp3c2_37930V3.1"/>
    <property type="gene ID" value="Pp3c2_37930"/>
</dbReference>
<dbReference type="GO" id="GO:0005975">
    <property type="term" value="P:carbohydrate metabolic process"/>
    <property type="evidence" value="ECO:0007669"/>
    <property type="project" value="InterPro"/>
</dbReference>
<dbReference type="InterPro" id="IPR006148">
    <property type="entry name" value="Glc/Gal-6P_isomerase"/>
</dbReference>
<dbReference type="InterPro" id="IPR005900">
    <property type="entry name" value="6-phosphogluconolactonase_DevB"/>
</dbReference>
<evidence type="ECO:0000259" key="6">
    <source>
        <dbReference type="Pfam" id="PF01182"/>
    </source>
</evidence>
<dbReference type="SUPFAM" id="SSF100950">
    <property type="entry name" value="NagB/RpiA/CoA transferase-like"/>
    <property type="match status" value="1"/>
</dbReference>
<dbReference type="FunFam" id="3.40.50.1360:FF:000005">
    <property type="entry name" value="6-phosphogluconolactonase"/>
    <property type="match status" value="1"/>
</dbReference>
<dbReference type="Pfam" id="PF01182">
    <property type="entry name" value="Glucosamine_iso"/>
    <property type="match status" value="1"/>
</dbReference>
<keyword evidence="5" id="KW-0378">Hydrolase</keyword>
<evidence type="ECO:0000256" key="3">
    <source>
        <dbReference type="ARBA" id="ARBA00010662"/>
    </source>
</evidence>
<evidence type="ECO:0000256" key="1">
    <source>
        <dbReference type="ARBA" id="ARBA00000832"/>
    </source>
</evidence>
<comment type="pathway">
    <text evidence="2">Carbohydrate degradation; pentose phosphate pathway; D-ribulose 5-phosphate from D-glucose 6-phosphate (oxidative stage): step 2/3.</text>
</comment>
<name>A0A2K1L4M1_PHYPA</name>
<dbReference type="EnsemblPlants" id="Pp3c2_37930V3.1">
    <property type="protein sequence ID" value="Pp3c2_37930V3.1"/>
    <property type="gene ID" value="Pp3c2_37930"/>
</dbReference>
<proteinExistence type="inferred from homology"/>
<dbReference type="RefSeq" id="XP_024397550.1">
    <property type="nucleotide sequence ID" value="XM_024541782.2"/>
</dbReference>
<dbReference type="EMBL" id="ABEU02000002">
    <property type="protein sequence ID" value="PNR60973.1"/>
    <property type="molecule type" value="Genomic_DNA"/>
</dbReference>
<dbReference type="CDD" id="cd01400">
    <property type="entry name" value="6PGL"/>
    <property type="match status" value="1"/>
</dbReference>
<dbReference type="UniPathway" id="UPA00115"/>
<dbReference type="EnsemblPlants" id="Pp3c2_37930V3.2">
    <property type="protein sequence ID" value="Pp3c2_37930V3.2"/>
    <property type="gene ID" value="Pp3c2_37930"/>
</dbReference>
<reference evidence="7 9" key="1">
    <citation type="journal article" date="2008" name="Science">
        <title>The Physcomitrella genome reveals evolutionary insights into the conquest of land by plants.</title>
        <authorList>
            <person name="Rensing S."/>
            <person name="Lang D."/>
            <person name="Zimmer A."/>
            <person name="Terry A."/>
            <person name="Salamov A."/>
            <person name="Shapiro H."/>
            <person name="Nishiyama T."/>
            <person name="Perroud P.-F."/>
            <person name="Lindquist E."/>
            <person name="Kamisugi Y."/>
            <person name="Tanahashi T."/>
            <person name="Sakakibara K."/>
            <person name="Fujita T."/>
            <person name="Oishi K."/>
            <person name="Shin-I T."/>
            <person name="Kuroki Y."/>
            <person name="Toyoda A."/>
            <person name="Suzuki Y."/>
            <person name="Hashimoto A."/>
            <person name="Yamaguchi K."/>
            <person name="Sugano A."/>
            <person name="Kohara Y."/>
            <person name="Fujiyama A."/>
            <person name="Anterola A."/>
            <person name="Aoki S."/>
            <person name="Ashton N."/>
            <person name="Barbazuk W.B."/>
            <person name="Barker E."/>
            <person name="Bennetzen J."/>
            <person name="Bezanilla M."/>
            <person name="Blankenship R."/>
            <person name="Cho S.H."/>
            <person name="Dutcher S."/>
            <person name="Estelle M."/>
            <person name="Fawcett J.A."/>
            <person name="Gundlach H."/>
            <person name="Hanada K."/>
            <person name="Heyl A."/>
            <person name="Hicks K.A."/>
            <person name="Hugh J."/>
            <person name="Lohr M."/>
            <person name="Mayer K."/>
            <person name="Melkozernov A."/>
            <person name="Murata T."/>
            <person name="Nelson D."/>
            <person name="Pils B."/>
            <person name="Prigge M."/>
            <person name="Reiss B."/>
            <person name="Renner T."/>
            <person name="Rombauts S."/>
            <person name="Rushton P."/>
            <person name="Sanderfoot A."/>
            <person name="Schween G."/>
            <person name="Shiu S.-H."/>
            <person name="Stueber K."/>
            <person name="Theodoulou F.L."/>
            <person name="Tu H."/>
            <person name="Van de Peer Y."/>
            <person name="Verrier P.J."/>
            <person name="Waters E."/>
            <person name="Wood A."/>
            <person name="Yang L."/>
            <person name="Cove D."/>
            <person name="Cuming A."/>
            <person name="Hasebe M."/>
            <person name="Lucas S."/>
            <person name="Mishler D.B."/>
            <person name="Reski R."/>
            <person name="Grigoriev I."/>
            <person name="Quatrano R.S."/>
            <person name="Boore J.L."/>
        </authorList>
    </citation>
    <scope>NUCLEOTIDE SEQUENCE [LARGE SCALE GENOMIC DNA]</scope>
    <source>
        <strain evidence="8 9">cv. Gransden 2004</strain>
    </source>
</reference>
<dbReference type="AlphaFoldDB" id="A0A2K1L4M1"/>
<dbReference type="PANTHER" id="PTHR11054:SF22">
    <property type="entry name" value="6-PHOSPHOGLUCONOLACTONASE 3, CHLOROPLASTIC"/>
    <property type="match status" value="1"/>
</dbReference>
<evidence type="ECO:0000256" key="5">
    <source>
        <dbReference type="ARBA" id="ARBA00022801"/>
    </source>
</evidence>
<comment type="catalytic activity">
    <reaction evidence="1">
        <text>6-phospho-D-glucono-1,5-lactone + H2O = 6-phospho-D-gluconate + H(+)</text>
        <dbReference type="Rhea" id="RHEA:12556"/>
        <dbReference type="ChEBI" id="CHEBI:15377"/>
        <dbReference type="ChEBI" id="CHEBI:15378"/>
        <dbReference type="ChEBI" id="CHEBI:57955"/>
        <dbReference type="ChEBI" id="CHEBI:58759"/>
        <dbReference type="EC" id="3.1.1.31"/>
    </reaction>
</comment>
<feature type="domain" description="Glucosamine/galactosamine-6-phosphate isomerase" evidence="6">
    <location>
        <begin position="101"/>
        <end position="329"/>
    </location>
</feature>
<dbReference type="EC" id="3.1.1.31" evidence="4"/>
<dbReference type="Gramene" id="Pp3c2_37930V3.2">
    <property type="protein sequence ID" value="Pp3c2_37930V3.2"/>
    <property type="gene ID" value="Pp3c2_37930"/>
</dbReference>
<dbReference type="FunCoup" id="A0A2K1L4M1">
    <property type="interactions" value="4063"/>
</dbReference>
<dbReference type="OrthoDB" id="432544at2759"/>
<evidence type="ECO:0000313" key="7">
    <source>
        <dbReference type="EMBL" id="PNR60973.1"/>
    </source>
</evidence>
<evidence type="ECO:0000313" key="9">
    <source>
        <dbReference type="Proteomes" id="UP000006727"/>
    </source>
</evidence>
<dbReference type="PaxDb" id="3218-PP1S1_158V6.1"/>
<dbReference type="InterPro" id="IPR037171">
    <property type="entry name" value="NagB/RpiA_transferase-like"/>
</dbReference>
<evidence type="ECO:0000313" key="8">
    <source>
        <dbReference type="EnsemblPlants" id="Pp3c2_37930V3.1"/>
    </source>
</evidence>